<dbReference type="Proteomes" id="UP000199161">
    <property type="component" value="Unassembled WGS sequence"/>
</dbReference>
<name>A0A1I1KH06_NATHA</name>
<evidence type="ECO:0000313" key="1">
    <source>
        <dbReference type="EMBL" id="SFC57988.1"/>
    </source>
</evidence>
<keyword evidence="2" id="KW-1185">Reference proteome</keyword>
<reference evidence="2" key="1">
    <citation type="submission" date="2016-10" db="EMBL/GenBank/DDBJ databases">
        <authorList>
            <person name="Varghese N."/>
            <person name="Submissions S."/>
        </authorList>
    </citation>
    <scope>NUCLEOTIDE SEQUENCE [LARGE SCALE GENOMIC DNA]</scope>
    <source>
        <strain evidence="2">DSM 13078</strain>
    </source>
</reference>
<protein>
    <submittedName>
        <fullName evidence="1">Uncharacterized protein</fullName>
    </submittedName>
</protein>
<accession>A0A1I1KH06</accession>
<organism evidence="1 2">
    <name type="scientific">Natronobacterium haloterrestre</name>
    <name type="common">Halobiforma haloterrestris</name>
    <dbReference type="NCBI Taxonomy" id="148448"/>
    <lineage>
        <taxon>Archaea</taxon>
        <taxon>Methanobacteriati</taxon>
        <taxon>Methanobacteriota</taxon>
        <taxon>Stenosarchaea group</taxon>
        <taxon>Halobacteria</taxon>
        <taxon>Halobacteriales</taxon>
        <taxon>Natrialbaceae</taxon>
        <taxon>Natronobacterium</taxon>
    </lineage>
</organism>
<evidence type="ECO:0000313" key="2">
    <source>
        <dbReference type="Proteomes" id="UP000199161"/>
    </source>
</evidence>
<sequence>MNAEIEADYLFSYLVCQFENQFALLLQADIVVRASRFSNPCQCLTHRFDGM</sequence>
<dbReference type="AlphaFoldDB" id="A0A1I1KH06"/>
<gene>
    <name evidence="1" type="ORF">SAMN05444422_11111</name>
</gene>
<dbReference type="EMBL" id="FOKW01000011">
    <property type="protein sequence ID" value="SFC57988.1"/>
    <property type="molecule type" value="Genomic_DNA"/>
</dbReference>
<proteinExistence type="predicted"/>